<proteinExistence type="predicted"/>
<reference evidence="2" key="2">
    <citation type="submission" date="2023-05" db="EMBL/GenBank/DDBJ databases">
        <authorList>
            <person name="Fouks B."/>
        </authorList>
    </citation>
    <scope>NUCLEOTIDE SEQUENCE</scope>
    <source>
        <strain evidence="2">Stay&amp;Tobe</strain>
        <tissue evidence="2">Testes</tissue>
    </source>
</reference>
<dbReference type="AlphaFoldDB" id="A0AAD8ACQ4"/>
<keyword evidence="1" id="KW-1133">Transmembrane helix</keyword>
<reference evidence="2" key="1">
    <citation type="journal article" date="2023" name="IScience">
        <title>Live-bearing cockroach genome reveals convergent evolutionary mechanisms linked to viviparity in insects and beyond.</title>
        <authorList>
            <person name="Fouks B."/>
            <person name="Harrison M.C."/>
            <person name="Mikhailova A.A."/>
            <person name="Marchal E."/>
            <person name="English S."/>
            <person name="Carruthers M."/>
            <person name="Jennings E.C."/>
            <person name="Chiamaka E.L."/>
            <person name="Frigard R.A."/>
            <person name="Pippel M."/>
            <person name="Attardo G.M."/>
            <person name="Benoit J.B."/>
            <person name="Bornberg-Bauer E."/>
            <person name="Tobe S.S."/>
        </authorList>
    </citation>
    <scope>NUCLEOTIDE SEQUENCE</scope>
    <source>
        <strain evidence="2">Stay&amp;Tobe</strain>
    </source>
</reference>
<feature type="non-terminal residue" evidence="2">
    <location>
        <position position="136"/>
    </location>
</feature>
<keyword evidence="1" id="KW-0472">Membrane</keyword>
<comment type="caution">
    <text evidence="2">The sequence shown here is derived from an EMBL/GenBank/DDBJ whole genome shotgun (WGS) entry which is preliminary data.</text>
</comment>
<gene>
    <name evidence="2" type="ORF">L9F63_013236</name>
</gene>
<dbReference type="Proteomes" id="UP001233999">
    <property type="component" value="Unassembled WGS sequence"/>
</dbReference>
<dbReference type="EMBL" id="JASPKZ010002329">
    <property type="protein sequence ID" value="KAJ9595568.1"/>
    <property type="molecule type" value="Genomic_DNA"/>
</dbReference>
<keyword evidence="3" id="KW-1185">Reference proteome</keyword>
<protein>
    <submittedName>
        <fullName evidence="2">Uncharacterized protein</fullName>
    </submittedName>
</protein>
<sequence length="136" mass="16383">NFVIKLVSFFYEFPSSFLFFLYTSYCNQFDKFQIFCFNVDGWCIHYMKSETNVTAVQREVQKKRLLGPYLLYLLFYSSPEYDQFIPIVLSLFRINHRLRLVVASFYGIFHLNWQIRNVLSILFLIVLFVVDQLTKP</sequence>
<accession>A0AAD8ACQ4</accession>
<feature type="transmembrane region" description="Helical" evidence="1">
    <location>
        <begin position="113"/>
        <end position="130"/>
    </location>
</feature>
<name>A0AAD8ACQ4_DIPPU</name>
<evidence type="ECO:0000256" key="1">
    <source>
        <dbReference type="SAM" id="Phobius"/>
    </source>
</evidence>
<organism evidence="2 3">
    <name type="scientific">Diploptera punctata</name>
    <name type="common">Pacific beetle cockroach</name>
    <dbReference type="NCBI Taxonomy" id="6984"/>
    <lineage>
        <taxon>Eukaryota</taxon>
        <taxon>Metazoa</taxon>
        <taxon>Ecdysozoa</taxon>
        <taxon>Arthropoda</taxon>
        <taxon>Hexapoda</taxon>
        <taxon>Insecta</taxon>
        <taxon>Pterygota</taxon>
        <taxon>Neoptera</taxon>
        <taxon>Polyneoptera</taxon>
        <taxon>Dictyoptera</taxon>
        <taxon>Blattodea</taxon>
        <taxon>Blaberoidea</taxon>
        <taxon>Blaberidae</taxon>
        <taxon>Diplopterinae</taxon>
        <taxon>Diploptera</taxon>
    </lineage>
</organism>
<keyword evidence="1" id="KW-0812">Transmembrane</keyword>
<evidence type="ECO:0000313" key="3">
    <source>
        <dbReference type="Proteomes" id="UP001233999"/>
    </source>
</evidence>
<evidence type="ECO:0000313" key="2">
    <source>
        <dbReference type="EMBL" id="KAJ9595568.1"/>
    </source>
</evidence>
<feature type="non-terminal residue" evidence="2">
    <location>
        <position position="1"/>
    </location>
</feature>